<dbReference type="InterPro" id="IPR003661">
    <property type="entry name" value="HisK_dim/P_dom"/>
</dbReference>
<dbReference type="Pfam" id="PF02518">
    <property type="entry name" value="HATPase_c"/>
    <property type="match status" value="1"/>
</dbReference>
<dbReference type="Pfam" id="PF00672">
    <property type="entry name" value="HAMP"/>
    <property type="match status" value="1"/>
</dbReference>
<keyword evidence="6" id="KW-0547">Nucleotide-binding</keyword>
<evidence type="ECO:0000256" key="8">
    <source>
        <dbReference type="ARBA" id="ARBA00022840"/>
    </source>
</evidence>
<feature type="domain" description="Histidine kinase" evidence="12">
    <location>
        <begin position="574"/>
        <end position="788"/>
    </location>
</feature>
<dbReference type="Gene3D" id="6.10.340.10">
    <property type="match status" value="1"/>
</dbReference>
<dbReference type="PROSITE" id="PS50885">
    <property type="entry name" value="HAMP"/>
    <property type="match status" value="1"/>
</dbReference>
<keyword evidence="4" id="KW-0597">Phosphoprotein</keyword>
<organism evidence="14 15">
    <name type="scientific">Photobacterium sanguinicancri</name>
    <dbReference type="NCBI Taxonomy" id="875932"/>
    <lineage>
        <taxon>Bacteria</taxon>
        <taxon>Pseudomonadati</taxon>
        <taxon>Pseudomonadota</taxon>
        <taxon>Gammaproteobacteria</taxon>
        <taxon>Vibrionales</taxon>
        <taxon>Vibrionaceae</taxon>
        <taxon>Photobacterium</taxon>
    </lineage>
</organism>
<comment type="caution">
    <text evidence="14">The sequence shown here is derived from an EMBL/GenBank/DDBJ whole genome shotgun (WGS) entry which is preliminary data.</text>
</comment>
<dbReference type="EC" id="2.7.13.3" evidence="3"/>
<dbReference type="SUPFAM" id="SSF55874">
    <property type="entry name" value="ATPase domain of HSP90 chaperone/DNA topoisomerase II/histidine kinase"/>
    <property type="match status" value="1"/>
</dbReference>
<dbReference type="InterPro" id="IPR004358">
    <property type="entry name" value="Sig_transdc_His_kin-like_C"/>
</dbReference>
<protein>
    <recommendedName>
        <fullName evidence="3">histidine kinase</fullName>
        <ecNumber evidence="3">2.7.13.3</ecNumber>
    </recommendedName>
</protein>
<dbReference type="InterPro" id="IPR036890">
    <property type="entry name" value="HATPase_C_sf"/>
</dbReference>
<dbReference type="EMBL" id="JAUOPU010000002">
    <property type="protein sequence ID" value="MDO6541343.1"/>
    <property type="molecule type" value="Genomic_DNA"/>
</dbReference>
<evidence type="ECO:0000259" key="13">
    <source>
        <dbReference type="PROSITE" id="PS50885"/>
    </source>
</evidence>
<evidence type="ECO:0000256" key="10">
    <source>
        <dbReference type="SAM" id="Coils"/>
    </source>
</evidence>
<dbReference type="InterPro" id="IPR005467">
    <property type="entry name" value="His_kinase_dom"/>
</dbReference>
<dbReference type="Pfam" id="PF00512">
    <property type="entry name" value="HisKA"/>
    <property type="match status" value="1"/>
</dbReference>
<feature type="coiled-coil region" evidence="10">
    <location>
        <begin position="275"/>
        <end position="302"/>
    </location>
</feature>
<proteinExistence type="predicted"/>
<evidence type="ECO:0000256" key="4">
    <source>
        <dbReference type="ARBA" id="ARBA00022553"/>
    </source>
</evidence>
<comment type="subcellular location">
    <subcellularLocation>
        <location evidence="2">Membrane</location>
    </subcellularLocation>
</comment>
<dbReference type="GO" id="GO:0000155">
    <property type="term" value="F:phosphorelay sensor kinase activity"/>
    <property type="evidence" value="ECO:0007669"/>
    <property type="project" value="InterPro"/>
</dbReference>
<evidence type="ECO:0000256" key="7">
    <source>
        <dbReference type="ARBA" id="ARBA00022777"/>
    </source>
</evidence>
<feature type="transmembrane region" description="Helical" evidence="11">
    <location>
        <begin position="323"/>
        <end position="343"/>
    </location>
</feature>
<keyword evidence="9" id="KW-0902">Two-component regulatory system</keyword>
<dbReference type="PROSITE" id="PS50109">
    <property type="entry name" value="HIS_KIN"/>
    <property type="match status" value="1"/>
</dbReference>
<keyword evidence="8 14" id="KW-0067">ATP-binding</keyword>
<reference evidence="14" key="1">
    <citation type="submission" date="2023-07" db="EMBL/GenBank/DDBJ databases">
        <title>Genome content predicts the carbon catabolic preferences of heterotrophic bacteria.</title>
        <authorList>
            <person name="Gralka M."/>
        </authorList>
    </citation>
    <scope>NUCLEOTIDE SEQUENCE</scope>
    <source>
        <strain evidence="14">G2M05</strain>
    </source>
</reference>
<feature type="domain" description="HAMP" evidence="13">
    <location>
        <begin position="346"/>
        <end position="398"/>
    </location>
</feature>
<keyword evidence="7" id="KW-0418">Kinase</keyword>
<dbReference type="Gene3D" id="3.30.565.10">
    <property type="entry name" value="Histidine kinase-like ATPase, C-terminal domain"/>
    <property type="match status" value="1"/>
</dbReference>
<evidence type="ECO:0000256" key="11">
    <source>
        <dbReference type="SAM" id="Phobius"/>
    </source>
</evidence>
<name>A0AAW7XYF0_9GAMM</name>
<dbReference type="Gene3D" id="3.30.450.20">
    <property type="entry name" value="PAS domain"/>
    <property type="match status" value="1"/>
</dbReference>
<dbReference type="RefSeq" id="WP_303498077.1">
    <property type="nucleotide sequence ID" value="NZ_JAUOPU010000002.1"/>
</dbReference>
<dbReference type="InterPro" id="IPR003594">
    <property type="entry name" value="HATPase_dom"/>
</dbReference>
<evidence type="ECO:0000259" key="12">
    <source>
        <dbReference type="PROSITE" id="PS50109"/>
    </source>
</evidence>
<dbReference type="InterPro" id="IPR003660">
    <property type="entry name" value="HAMP_dom"/>
</dbReference>
<accession>A0AAW7XYF0</accession>
<dbReference type="InterPro" id="IPR017116">
    <property type="entry name" value="Sig_transdc_His_kinase_PgtB"/>
</dbReference>
<dbReference type="PANTHER" id="PTHR43065:SF10">
    <property type="entry name" value="PEROXIDE STRESS-ACTIVATED HISTIDINE KINASE MAK3"/>
    <property type="match status" value="1"/>
</dbReference>
<evidence type="ECO:0000256" key="6">
    <source>
        <dbReference type="ARBA" id="ARBA00022741"/>
    </source>
</evidence>
<dbReference type="AlphaFoldDB" id="A0AAW7XYF0"/>
<keyword evidence="10" id="KW-0175">Coiled coil</keyword>
<keyword evidence="5" id="KW-0808">Transferase</keyword>
<comment type="catalytic activity">
    <reaction evidence="1">
        <text>ATP + protein L-histidine = ADP + protein N-phospho-L-histidine.</text>
        <dbReference type="EC" id="2.7.13.3"/>
    </reaction>
</comment>
<evidence type="ECO:0000313" key="14">
    <source>
        <dbReference type="EMBL" id="MDO6541343.1"/>
    </source>
</evidence>
<dbReference type="PIRSF" id="PIRSF037119">
    <property type="entry name" value="STHK_PgtB"/>
    <property type="match status" value="1"/>
</dbReference>
<dbReference type="PRINTS" id="PR00344">
    <property type="entry name" value="BCTRLSENSOR"/>
</dbReference>
<evidence type="ECO:0000256" key="9">
    <source>
        <dbReference type="ARBA" id="ARBA00023012"/>
    </source>
</evidence>
<dbReference type="GO" id="GO:0005524">
    <property type="term" value="F:ATP binding"/>
    <property type="evidence" value="ECO:0007669"/>
    <property type="project" value="UniProtKB-KW"/>
</dbReference>
<dbReference type="Proteomes" id="UP001170624">
    <property type="component" value="Unassembled WGS sequence"/>
</dbReference>
<gene>
    <name evidence="14" type="ORF">Q4568_02295</name>
</gene>
<evidence type="ECO:0000256" key="2">
    <source>
        <dbReference type="ARBA" id="ARBA00004370"/>
    </source>
</evidence>
<evidence type="ECO:0000313" key="15">
    <source>
        <dbReference type="Proteomes" id="UP001170624"/>
    </source>
</evidence>
<dbReference type="SMART" id="SM00388">
    <property type="entry name" value="HisKA"/>
    <property type="match status" value="1"/>
</dbReference>
<dbReference type="SUPFAM" id="SSF47384">
    <property type="entry name" value="Homodimeric domain of signal transducing histidine kinase"/>
    <property type="match status" value="1"/>
</dbReference>
<dbReference type="SMART" id="SM00387">
    <property type="entry name" value="HATPase_c"/>
    <property type="match status" value="1"/>
</dbReference>
<keyword evidence="11" id="KW-1133">Transmembrane helix</keyword>
<evidence type="ECO:0000256" key="1">
    <source>
        <dbReference type="ARBA" id="ARBA00000085"/>
    </source>
</evidence>
<dbReference type="GO" id="GO:0016020">
    <property type="term" value="C:membrane"/>
    <property type="evidence" value="ECO:0007669"/>
    <property type="project" value="UniProtKB-SubCell"/>
</dbReference>
<evidence type="ECO:0000256" key="5">
    <source>
        <dbReference type="ARBA" id="ARBA00022679"/>
    </source>
</evidence>
<sequence>MLPKFPNTLSSRLVAAFTCILLMVFFISLVAFTTWNMLDDKVNTMLDNNMPSLKVSYQLERSSTQLQAYLNEVHTTRNIIRLNQIDAHLQKSLDDINRFTIKLINSKAIKKLRDEYQQLGVDIKLFVPLLSNKVKLKQELDKISESMLWLHQDIVDEVNPLRQEIEWQITSERMRLSPEKKSKLYDDFTTLQMMTLKENELVSLVNEVVRQYKQRNLESAFHFISYKTDEIKRLSERLEHNAASITYRQLLLEFFALVKPNGKLHNNLKALKSLSEQSNQQRETIQSRLENQQKQIKSLVSKTSVELAGIKLSTRNIIEAGNVLLIMVLVSSILISALIYFYFVRKRIVQRLYDLSVNLNSVSAGETKQLIPVTGRDEIGLLGRTLSEFCLQLQEVENTNALNLINNTQASLVTCTTNGVIESMNFSARNLFKLCNKSFDKDYIWGLFNPRYHYQLRSIFSPESLLLVNGAYTITLEIESEDEQVQYFRLDLRVYYQNTAPKIIITLTDITEQENVARWLEQKVEEKTQSLTQANAELHCQIEERKRAETSLVATQEELIQAAKMAVVGQAMTTLAHELNQPLSALSTYIYTVQMTYNQNDYPDIYDTMDKMDEISDRMEQIITNLRGFSKKTSFTNPAVEVNLYQAANNAIGIADSRAKQHNIILNNQLDEDCCCIGDLIQIEQVIVNLLINSCDALAPIAEDQGVVTLSKLKCGQDSLILACSDNGPGFDHTIINQIFTPFTTTKEVGLGLGLNICHSIMDRLNGSIQLASTLDGGAMIVLEFPIQ</sequence>
<keyword evidence="11" id="KW-0812">Transmembrane</keyword>
<dbReference type="Gene3D" id="1.10.287.130">
    <property type="match status" value="1"/>
</dbReference>
<dbReference type="PANTHER" id="PTHR43065">
    <property type="entry name" value="SENSOR HISTIDINE KINASE"/>
    <property type="match status" value="1"/>
</dbReference>
<evidence type="ECO:0000256" key="3">
    <source>
        <dbReference type="ARBA" id="ARBA00012438"/>
    </source>
</evidence>
<dbReference type="CDD" id="cd00082">
    <property type="entry name" value="HisKA"/>
    <property type="match status" value="1"/>
</dbReference>
<keyword evidence="11" id="KW-0472">Membrane</keyword>
<dbReference type="InterPro" id="IPR036097">
    <property type="entry name" value="HisK_dim/P_sf"/>
</dbReference>
<feature type="transmembrane region" description="Helical" evidence="11">
    <location>
        <begin position="12"/>
        <end position="35"/>
    </location>
</feature>